<evidence type="ECO:0000256" key="5">
    <source>
        <dbReference type="SAM" id="MobiDB-lite"/>
    </source>
</evidence>
<dbReference type="InterPro" id="IPR036388">
    <property type="entry name" value="WH-like_DNA-bd_sf"/>
</dbReference>
<dbReference type="EMBL" id="JAEVHM010000014">
    <property type="protein sequence ID" value="MBM0231352.1"/>
    <property type="molecule type" value="Genomic_DNA"/>
</dbReference>
<protein>
    <recommendedName>
        <fullName evidence="6">HTH luxR-type domain-containing protein</fullName>
    </recommendedName>
</protein>
<evidence type="ECO:0000256" key="4">
    <source>
        <dbReference type="SAM" id="Coils"/>
    </source>
</evidence>
<keyword evidence="3" id="KW-0804">Transcription</keyword>
<name>A0ABS1XQ36_9ACTN</name>
<sequence length="156" mass="17191">MRALAREREDAHEMAGFADRGERTSLTHGSVPGVVEMVSHALGSMKEKITSVVDGPSDDVESTDRVLRDLLEQCERLQTDIAELLLMPTTEGGDLLITLTPREREIAGLIADGLTNEQIATRLVISEKTTKTHVTRILKKFGVRQRSAVAAKLRPF</sequence>
<evidence type="ECO:0000259" key="6">
    <source>
        <dbReference type="PROSITE" id="PS50043"/>
    </source>
</evidence>
<accession>A0ABS1XQ36</accession>
<keyword evidence="4" id="KW-0175">Coiled coil</keyword>
<organism evidence="7 8">
    <name type="scientific">Micromonospora parastrephiae</name>
    <dbReference type="NCBI Taxonomy" id="2806101"/>
    <lineage>
        <taxon>Bacteria</taxon>
        <taxon>Bacillati</taxon>
        <taxon>Actinomycetota</taxon>
        <taxon>Actinomycetes</taxon>
        <taxon>Micromonosporales</taxon>
        <taxon>Micromonosporaceae</taxon>
        <taxon>Micromonospora</taxon>
    </lineage>
</organism>
<feature type="coiled-coil region" evidence="4">
    <location>
        <begin position="60"/>
        <end position="87"/>
    </location>
</feature>
<reference evidence="7 8" key="1">
    <citation type="submission" date="2021-01" db="EMBL/GenBank/DDBJ databases">
        <title>Draft genome sequence of Micromonospora sp. strain STR1_7.</title>
        <authorList>
            <person name="Karlyshev A."/>
            <person name="Jawad R."/>
        </authorList>
    </citation>
    <scope>NUCLEOTIDE SEQUENCE [LARGE SCALE GENOMIC DNA]</scope>
    <source>
        <strain evidence="7 8">STR1-7</strain>
    </source>
</reference>
<dbReference type="PANTHER" id="PTHR44688:SF16">
    <property type="entry name" value="DNA-BINDING TRANSCRIPTIONAL ACTIVATOR DEVR_DOSR"/>
    <property type="match status" value="1"/>
</dbReference>
<comment type="caution">
    <text evidence="7">The sequence shown here is derived from an EMBL/GenBank/DDBJ whole genome shotgun (WGS) entry which is preliminary data.</text>
</comment>
<dbReference type="Gene3D" id="1.10.10.10">
    <property type="entry name" value="Winged helix-like DNA-binding domain superfamily/Winged helix DNA-binding domain"/>
    <property type="match status" value="1"/>
</dbReference>
<evidence type="ECO:0000313" key="8">
    <source>
        <dbReference type="Proteomes" id="UP000601027"/>
    </source>
</evidence>
<evidence type="ECO:0000256" key="2">
    <source>
        <dbReference type="ARBA" id="ARBA00023125"/>
    </source>
</evidence>
<dbReference type="PRINTS" id="PR00038">
    <property type="entry name" value="HTHLUXR"/>
</dbReference>
<feature type="domain" description="HTH luxR-type" evidence="6">
    <location>
        <begin position="92"/>
        <end position="156"/>
    </location>
</feature>
<gene>
    <name evidence="7" type="ORF">JNW91_05395</name>
</gene>
<dbReference type="PANTHER" id="PTHR44688">
    <property type="entry name" value="DNA-BINDING TRANSCRIPTIONAL ACTIVATOR DEVR_DOSR"/>
    <property type="match status" value="1"/>
</dbReference>
<evidence type="ECO:0000256" key="1">
    <source>
        <dbReference type="ARBA" id="ARBA00023015"/>
    </source>
</evidence>
<dbReference type="Pfam" id="PF00196">
    <property type="entry name" value="GerE"/>
    <property type="match status" value="1"/>
</dbReference>
<dbReference type="PROSITE" id="PS50043">
    <property type="entry name" value="HTH_LUXR_2"/>
    <property type="match status" value="1"/>
</dbReference>
<keyword evidence="1" id="KW-0805">Transcription regulation</keyword>
<keyword evidence="2" id="KW-0238">DNA-binding</keyword>
<proteinExistence type="predicted"/>
<dbReference type="SUPFAM" id="SSF46894">
    <property type="entry name" value="C-terminal effector domain of the bipartite response regulators"/>
    <property type="match status" value="1"/>
</dbReference>
<dbReference type="Proteomes" id="UP000601027">
    <property type="component" value="Unassembled WGS sequence"/>
</dbReference>
<feature type="compositionally biased region" description="Basic and acidic residues" evidence="5">
    <location>
        <begin position="1"/>
        <end position="25"/>
    </location>
</feature>
<dbReference type="CDD" id="cd06170">
    <property type="entry name" value="LuxR_C_like"/>
    <property type="match status" value="1"/>
</dbReference>
<evidence type="ECO:0000313" key="7">
    <source>
        <dbReference type="EMBL" id="MBM0231352.1"/>
    </source>
</evidence>
<dbReference type="InterPro" id="IPR000792">
    <property type="entry name" value="Tscrpt_reg_LuxR_C"/>
</dbReference>
<dbReference type="InterPro" id="IPR016032">
    <property type="entry name" value="Sig_transdc_resp-reg_C-effctor"/>
</dbReference>
<keyword evidence="8" id="KW-1185">Reference proteome</keyword>
<feature type="region of interest" description="Disordered" evidence="5">
    <location>
        <begin position="1"/>
        <end position="28"/>
    </location>
</feature>
<evidence type="ECO:0000256" key="3">
    <source>
        <dbReference type="ARBA" id="ARBA00023163"/>
    </source>
</evidence>
<dbReference type="SMART" id="SM00421">
    <property type="entry name" value="HTH_LUXR"/>
    <property type="match status" value="1"/>
</dbReference>